<accession>A0A9N8ZDC6</accession>
<evidence type="ECO:0000313" key="2">
    <source>
        <dbReference type="Proteomes" id="UP000789831"/>
    </source>
</evidence>
<dbReference type="Proteomes" id="UP000789831">
    <property type="component" value="Unassembled WGS sequence"/>
</dbReference>
<reference evidence="1" key="1">
    <citation type="submission" date="2021-06" db="EMBL/GenBank/DDBJ databases">
        <authorList>
            <person name="Kallberg Y."/>
            <person name="Tangrot J."/>
            <person name="Rosling A."/>
        </authorList>
    </citation>
    <scope>NUCLEOTIDE SEQUENCE</scope>
    <source>
        <strain evidence="1">MT106</strain>
    </source>
</reference>
<protein>
    <submittedName>
        <fullName evidence="1">10389_t:CDS:1</fullName>
    </submittedName>
</protein>
<evidence type="ECO:0000313" key="1">
    <source>
        <dbReference type="EMBL" id="CAG8485979.1"/>
    </source>
</evidence>
<keyword evidence="2" id="KW-1185">Reference proteome</keyword>
<dbReference type="OrthoDB" id="2013972at2759"/>
<gene>
    <name evidence="1" type="ORF">AGERDE_LOCUS3486</name>
</gene>
<comment type="caution">
    <text evidence="1">The sequence shown here is derived from an EMBL/GenBank/DDBJ whole genome shotgun (WGS) entry which is preliminary data.</text>
</comment>
<proteinExistence type="predicted"/>
<dbReference type="EMBL" id="CAJVPL010000346">
    <property type="protein sequence ID" value="CAG8485979.1"/>
    <property type="molecule type" value="Genomic_DNA"/>
</dbReference>
<sequence>MTEISPINVRPSNASETFNFVNQRFLGQVFTQNQWIRLIDDFIRVTKAGGWIELMESNHMINNPGPITKNNAVQQHLISNGMNPKMYLQIPKLMANTNKFVSIKSLETITPLGDWQQTSQGMKTLELLAESLKSL</sequence>
<name>A0A9N8ZDC6_9GLOM</name>
<organism evidence="1 2">
    <name type="scientific">Ambispora gerdemannii</name>
    <dbReference type="NCBI Taxonomy" id="144530"/>
    <lineage>
        <taxon>Eukaryota</taxon>
        <taxon>Fungi</taxon>
        <taxon>Fungi incertae sedis</taxon>
        <taxon>Mucoromycota</taxon>
        <taxon>Glomeromycotina</taxon>
        <taxon>Glomeromycetes</taxon>
        <taxon>Archaeosporales</taxon>
        <taxon>Ambisporaceae</taxon>
        <taxon>Ambispora</taxon>
    </lineage>
</organism>
<dbReference type="AlphaFoldDB" id="A0A9N8ZDC6"/>